<dbReference type="CDD" id="cd01949">
    <property type="entry name" value="GGDEF"/>
    <property type="match status" value="1"/>
</dbReference>
<feature type="domain" description="GGDEF" evidence="4">
    <location>
        <begin position="443"/>
        <end position="575"/>
    </location>
</feature>
<feature type="transmembrane region" description="Helical" evidence="3">
    <location>
        <begin position="383"/>
        <end position="400"/>
    </location>
</feature>
<keyword evidence="6" id="KW-1185">Reference proteome</keyword>
<dbReference type="Gene3D" id="1.25.40.10">
    <property type="entry name" value="Tetratricopeptide repeat domain"/>
    <property type="match status" value="1"/>
</dbReference>
<dbReference type="SUPFAM" id="SSF55073">
    <property type="entry name" value="Nucleotide cyclase"/>
    <property type="match status" value="1"/>
</dbReference>
<dbReference type="PANTHER" id="PTHR45138">
    <property type="entry name" value="REGULATORY COMPONENTS OF SENSORY TRANSDUCTION SYSTEM"/>
    <property type="match status" value="1"/>
</dbReference>
<keyword evidence="3" id="KW-0472">Membrane</keyword>
<evidence type="ECO:0000259" key="4">
    <source>
        <dbReference type="PROSITE" id="PS50887"/>
    </source>
</evidence>
<proteinExistence type="predicted"/>
<sequence length="575" mass="65160">MKKLISMISIFIFTAFLPFNLNADYIDKLLTQADNIRSSDPSEFHNLLTKLAQKKTELTLEQKAYYQYLYAYKLSFIGDFKQAVDVYNAILANQQHSASIRFRTHLSLVNIFAIAKNWNEGLKHLLISQQLLPQINQTEFKHMSMLISAVFYNQIGQYTLGLNYAKKLQADVSKSREQCMGKYLEIEAKFRLNELTISDAIFDNAIALCKEMNESVVLAGVYTTKANIFINNTHYADAITLLSSQQSLVEATKYPPYIAYFYSLLAQAHFSLNQTQQAQNYALNAIKFTQSLGSSEPSVIANKVLYLIAEKNNDMSAALSYFKQYAEADKAYLNGIKAKHLAFQLAQHRASEQRSHIEWLSQQNNLLLLKQKFDKVEAENNQLFITLLIVCITLLSAFIYRSKTTQTKLRHLAQNDGLTGLFNRRHFTQEANRAINKCIKSQHPGSCILFDLDKFKSINDTYGHKTGDWVLKNVANTCKPIVRTVDILARIGGEEFCVFLPNCSKADALVIAEEYRHQLNQINTADTGFEFTISGSFGVSDFTTSGHSLEKLIADADSAMYDAKTSGRNRVCLFK</sequence>
<evidence type="ECO:0000256" key="1">
    <source>
        <dbReference type="ARBA" id="ARBA00012528"/>
    </source>
</evidence>
<evidence type="ECO:0000313" key="6">
    <source>
        <dbReference type="Proteomes" id="UP000811844"/>
    </source>
</evidence>
<gene>
    <name evidence="5" type="ORF">G3R48_11135</name>
</gene>
<dbReference type="Proteomes" id="UP000811844">
    <property type="component" value="Unassembled WGS sequence"/>
</dbReference>
<keyword evidence="3" id="KW-0812">Transmembrane</keyword>
<dbReference type="InterPro" id="IPR000160">
    <property type="entry name" value="GGDEF_dom"/>
</dbReference>
<dbReference type="EC" id="2.7.7.65" evidence="1"/>
<dbReference type="InterPro" id="IPR011990">
    <property type="entry name" value="TPR-like_helical_dom_sf"/>
</dbReference>
<dbReference type="PROSITE" id="PS50887">
    <property type="entry name" value="GGDEF"/>
    <property type="match status" value="1"/>
</dbReference>
<dbReference type="InterPro" id="IPR043128">
    <property type="entry name" value="Rev_trsase/Diguanyl_cyclase"/>
</dbReference>
<dbReference type="InterPro" id="IPR029787">
    <property type="entry name" value="Nucleotide_cyclase"/>
</dbReference>
<protein>
    <recommendedName>
        <fullName evidence="1">diguanylate cyclase</fullName>
        <ecNumber evidence="1">2.7.7.65</ecNumber>
    </recommendedName>
</protein>
<dbReference type="Gene3D" id="3.30.70.270">
    <property type="match status" value="1"/>
</dbReference>
<evidence type="ECO:0000256" key="3">
    <source>
        <dbReference type="SAM" id="Phobius"/>
    </source>
</evidence>
<comment type="catalytic activity">
    <reaction evidence="2">
        <text>2 GTP = 3',3'-c-di-GMP + 2 diphosphate</text>
        <dbReference type="Rhea" id="RHEA:24898"/>
        <dbReference type="ChEBI" id="CHEBI:33019"/>
        <dbReference type="ChEBI" id="CHEBI:37565"/>
        <dbReference type="ChEBI" id="CHEBI:58805"/>
        <dbReference type="EC" id="2.7.7.65"/>
    </reaction>
</comment>
<dbReference type="SUPFAM" id="SSF48452">
    <property type="entry name" value="TPR-like"/>
    <property type="match status" value="1"/>
</dbReference>
<keyword evidence="3" id="KW-1133">Transmembrane helix</keyword>
<dbReference type="RefSeq" id="WP_194823878.1">
    <property type="nucleotide sequence ID" value="NZ_JAAIKR010000010.1"/>
</dbReference>
<evidence type="ECO:0000256" key="2">
    <source>
        <dbReference type="ARBA" id="ARBA00034247"/>
    </source>
</evidence>
<dbReference type="Pfam" id="PF00990">
    <property type="entry name" value="GGDEF"/>
    <property type="match status" value="1"/>
</dbReference>
<dbReference type="PANTHER" id="PTHR45138:SF9">
    <property type="entry name" value="DIGUANYLATE CYCLASE DGCM-RELATED"/>
    <property type="match status" value="1"/>
</dbReference>
<organism evidence="5 6">
    <name type="scientific">Shewanella intestini</name>
    <dbReference type="NCBI Taxonomy" id="2017544"/>
    <lineage>
        <taxon>Bacteria</taxon>
        <taxon>Pseudomonadati</taxon>
        <taxon>Pseudomonadota</taxon>
        <taxon>Gammaproteobacteria</taxon>
        <taxon>Alteromonadales</taxon>
        <taxon>Shewanellaceae</taxon>
        <taxon>Shewanella</taxon>
    </lineage>
</organism>
<evidence type="ECO:0000313" key="5">
    <source>
        <dbReference type="EMBL" id="MBR9728529.1"/>
    </source>
</evidence>
<name>A0ABS5I3E1_9GAMM</name>
<reference evidence="5 6" key="1">
    <citation type="submission" date="2020-02" db="EMBL/GenBank/DDBJ databases">
        <title>Shewanella WXL01 sp. nov., a marine bacterium isolated from green algae in Luhuitou Fringing Reef (Northern South China Sea).</title>
        <authorList>
            <person name="Wang X."/>
        </authorList>
    </citation>
    <scope>NUCLEOTIDE SEQUENCE [LARGE SCALE GENOMIC DNA]</scope>
    <source>
        <strain evidence="5 6">MCCC 1A01895</strain>
    </source>
</reference>
<dbReference type="NCBIfam" id="TIGR00254">
    <property type="entry name" value="GGDEF"/>
    <property type="match status" value="1"/>
</dbReference>
<dbReference type="EMBL" id="JAAIKR010000010">
    <property type="protein sequence ID" value="MBR9728529.1"/>
    <property type="molecule type" value="Genomic_DNA"/>
</dbReference>
<comment type="caution">
    <text evidence="5">The sequence shown here is derived from an EMBL/GenBank/DDBJ whole genome shotgun (WGS) entry which is preliminary data.</text>
</comment>
<dbReference type="InterPro" id="IPR050469">
    <property type="entry name" value="Diguanylate_Cyclase"/>
</dbReference>
<dbReference type="SMART" id="SM00267">
    <property type="entry name" value="GGDEF"/>
    <property type="match status" value="1"/>
</dbReference>
<accession>A0ABS5I3E1</accession>